<dbReference type="CDD" id="cd09626">
    <property type="entry name" value="DOMON_glucodextranase_like"/>
    <property type="match status" value="1"/>
</dbReference>
<dbReference type="InterPro" id="IPR027291">
    <property type="entry name" value="Glyco_hydro_38_N_sf"/>
</dbReference>
<feature type="signal peptide" evidence="4">
    <location>
        <begin position="1"/>
        <end position="22"/>
    </location>
</feature>
<dbReference type="PANTHER" id="PTHR36306:SF1">
    <property type="entry name" value="ALPHA-AMYLASE-RELATED"/>
    <property type="match status" value="1"/>
</dbReference>
<feature type="domain" description="Glycoside hydrolase family 57 N-terminal" evidence="5">
    <location>
        <begin position="35"/>
        <end position="460"/>
    </location>
</feature>
<evidence type="ECO:0000256" key="2">
    <source>
        <dbReference type="ARBA" id="ARBA00023277"/>
    </source>
</evidence>
<keyword evidence="4" id="KW-0732">Signal</keyword>
<dbReference type="CDD" id="cd10796">
    <property type="entry name" value="GH57N_APU"/>
    <property type="match status" value="1"/>
</dbReference>
<feature type="domain" description="Glucodextranase-like C-terminal" evidence="6">
    <location>
        <begin position="770"/>
        <end position="985"/>
    </location>
</feature>
<dbReference type="Gene3D" id="2.60.40.1190">
    <property type="match status" value="1"/>
</dbReference>
<name>A0ABU9U9Z0_9SPIR</name>
<dbReference type="InterPro" id="IPR019248">
    <property type="entry name" value="Glucodextran_C"/>
</dbReference>
<evidence type="ECO:0000259" key="5">
    <source>
        <dbReference type="Pfam" id="PF03065"/>
    </source>
</evidence>
<evidence type="ECO:0000256" key="4">
    <source>
        <dbReference type="SAM" id="SignalP"/>
    </source>
</evidence>
<dbReference type="SUPFAM" id="SSF49344">
    <property type="entry name" value="CBD9-like"/>
    <property type="match status" value="1"/>
</dbReference>
<dbReference type="SUPFAM" id="SSF88713">
    <property type="entry name" value="Glycoside hydrolase/deacetylase"/>
    <property type="match status" value="1"/>
</dbReference>
<dbReference type="PANTHER" id="PTHR36306">
    <property type="entry name" value="ALPHA-AMYLASE-RELATED-RELATED"/>
    <property type="match status" value="1"/>
</dbReference>
<feature type="chain" id="PRO_5046631521" evidence="4">
    <location>
        <begin position="23"/>
        <end position="997"/>
    </location>
</feature>
<evidence type="ECO:0000313" key="8">
    <source>
        <dbReference type="Proteomes" id="UP001466331"/>
    </source>
</evidence>
<comment type="caution">
    <text evidence="7">The sequence shown here is derived from an EMBL/GenBank/DDBJ whole genome shotgun (WGS) entry which is preliminary data.</text>
</comment>
<gene>
    <name evidence="7" type="ORF">WKV44_02955</name>
</gene>
<dbReference type="Gene3D" id="3.20.110.10">
    <property type="entry name" value="Glycoside hydrolase 38, N terminal domain"/>
    <property type="match status" value="1"/>
</dbReference>
<dbReference type="PROSITE" id="PS51257">
    <property type="entry name" value="PROKAR_LIPOPROTEIN"/>
    <property type="match status" value="1"/>
</dbReference>
<dbReference type="RefSeq" id="WP_420068943.1">
    <property type="nucleotide sequence ID" value="NZ_JBCHKQ010000001.1"/>
</dbReference>
<dbReference type="Pfam" id="PF03065">
    <property type="entry name" value="Glyco_hydro_57"/>
    <property type="match status" value="1"/>
</dbReference>
<evidence type="ECO:0000259" key="6">
    <source>
        <dbReference type="Pfam" id="PF09985"/>
    </source>
</evidence>
<proteinExistence type="inferred from homology"/>
<evidence type="ECO:0000256" key="3">
    <source>
        <dbReference type="RuleBase" id="RU361196"/>
    </source>
</evidence>
<sequence>MRRVYFVFAVLFAFISCGLLFAGGGAEEDVLYLNIVWHQHQPLYYMEQDVYSRPWVRVHATKDYYDMAAVLEDYPDVHVTFNITPVLIKQLEDFVAGKKDTYWVLGEKNAASLTDSDKRFILERFFDANHDNLIRPFPRYWELLNKRDSLGLDKAIKSFSEQDFRDLQVWFQLAWCDPVFREKEPLASLVKKGKGFTEEDKKILFSEISHIIKMVLPEHRKLMEKGQIELITTPYAHPILPLIYSTKVMKQNDPSSPAPENFSYPNDAIAHLKKAREIYYRHFGKEPAGMWPAEGSVSKDIVPLVKKAGFSWMASGEQVLAKSLGLDGFTRDSNDTVEQSAMLYRPYYVLGPKGEKVAMVFRDNRLSDLIGFEYSGMSGKAAVDDLFARLKKIKSKLDKSGEKGPFLVSIILDGENAWEHYKNDGKDFFAELYSRLSASEWVKTVTPSEFLAMFPEQKTIENLWPGSWFTPDYSTWIGEEEENKAWDLLGFVRAHLAKYDMYKYREVEPDTLAKALDYMYLAEGSDWFWWYGDDQDSGVDEYFDNAYRELLKNVYRSLGDPVPAILDVPIIAERAAKESESLEKPVSVIIDGKISADEWKGAGRFVKSGGVQAAAYSELQEIRYGVSKTALVLGITSRNPWNTIFADSSLEIYFKLPNYASSSVFMLDGRTPVGFDSSHVLVIKGSALSWYRVDDKGKWIEEKAAVNIRTAGRGLEIELPYTSLPPVEMGQLIRIKSFLTGAKGVRDSLPQNANLMAVLPDTGQTETLLSVVDPAGDDYGPGYYSYPQDAVFEPGVFDITEFSVSQGTSDIVFTFKLAAPVNNPWNSPIGLSVQTFDIYLDVIPGQGARNLLEGRNVNTADDFAWDYAIWVEGWNQKVLIPVDPADPGSGFAESAELKPRVMVQSASGKVTVRVSKEILGGATSFKLAACVLGQEGFPSAGVRRVRNVAETASQWSFGGAKSDDYTRIIDLVADTAESQKKQLEERRVSYHEVVITK</sequence>
<accession>A0ABU9U9Z0</accession>
<protein>
    <submittedName>
        <fullName evidence="7">Glucodextranase DOMON-like domain-containing protein</fullName>
    </submittedName>
</protein>
<keyword evidence="2 3" id="KW-0119">Carbohydrate metabolism</keyword>
<evidence type="ECO:0000313" key="7">
    <source>
        <dbReference type="EMBL" id="MEM5947495.1"/>
    </source>
</evidence>
<dbReference type="Proteomes" id="UP001466331">
    <property type="component" value="Unassembled WGS sequence"/>
</dbReference>
<dbReference type="InterPro" id="IPR004300">
    <property type="entry name" value="Glyco_hydro_57_N"/>
</dbReference>
<organism evidence="7 8">
    <name type="scientific">Rarispira pelagica</name>
    <dbReference type="NCBI Taxonomy" id="3141764"/>
    <lineage>
        <taxon>Bacteria</taxon>
        <taxon>Pseudomonadati</taxon>
        <taxon>Spirochaetota</taxon>
        <taxon>Spirochaetia</taxon>
        <taxon>Winmispirales</taxon>
        <taxon>Winmispiraceae</taxon>
        <taxon>Rarispira</taxon>
    </lineage>
</organism>
<dbReference type="EMBL" id="JBCHKQ010000001">
    <property type="protein sequence ID" value="MEM5947495.1"/>
    <property type="molecule type" value="Genomic_DNA"/>
</dbReference>
<dbReference type="InterPro" id="IPR052046">
    <property type="entry name" value="GH57_Enzymes"/>
</dbReference>
<reference evidence="7 8" key="1">
    <citation type="submission" date="2024-03" db="EMBL/GenBank/DDBJ databases">
        <title>Ignisphaera cupida sp. nov., a hyperthermophilic hydrolytic archaeon from a hot spring of Kamchatka, and proposal of Ignisphaeraceae fam. nov.</title>
        <authorList>
            <person name="Podosokorskaya O.A."/>
            <person name="Elcheninov A.G."/>
            <person name="Maltseva A.I."/>
            <person name="Zayulina K.S."/>
            <person name="Novikov A."/>
            <person name="Merkel A.Y."/>
        </authorList>
    </citation>
    <scope>NUCLEOTIDE SEQUENCE [LARGE SCALE GENOMIC DNA]</scope>
    <source>
        <strain evidence="7 8">38H-sp</strain>
    </source>
</reference>
<dbReference type="InterPro" id="IPR011330">
    <property type="entry name" value="Glyco_hydro/deAcase_b/a-brl"/>
</dbReference>
<keyword evidence="8" id="KW-1185">Reference proteome</keyword>
<comment type="similarity">
    <text evidence="1 3">Belongs to the glycosyl hydrolase 57 family.</text>
</comment>
<evidence type="ECO:0000256" key="1">
    <source>
        <dbReference type="ARBA" id="ARBA00006821"/>
    </source>
</evidence>
<dbReference type="Pfam" id="PF09985">
    <property type="entry name" value="Glucodextran_C"/>
    <property type="match status" value="1"/>
</dbReference>